<dbReference type="EMBL" id="RCMK01000014">
    <property type="protein sequence ID" value="KAG2954374.1"/>
    <property type="molecule type" value="Genomic_DNA"/>
</dbReference>
<protein>
    <submittedName>
        <fullName evidence="1">Uncharacterized protein</fullName>
    </submittedName>
</protein>
<accession>A0A8T1LTP1</accession>
<reference evidence="1" key="1">
    <citation type="submission" date="2018-10" db="EMBL/GenBank/DDBJ databases">
        <title>Effector identification in a new, highly contiguous assembly of the strawberry crown rot pathogen Phytophthora cactorum.</title>
        <authorList>
            <person name="Armitage A.D."/>
            <person name="Nellist C.F."/>
            <person name="Bates H."/>
            <person name="Vickerstaff R.J."/>
            <person name="Harrison R.J."/>
        </authorList>
    </citation>
    <scope>NUCLEOTIDE SEQUENCE</scope>
    <source>
        <strain evidence="1">4040</strain>
    </source>
</reference>
<name>A0A8T1LTP1_9STRA</name>
<gene>
    <name evidence="1" type="ORF">PC117_g1228</name>
</gene>
<sequence>MIRIGAFSATAGTPWKRGLAPPQLPPARCEPLGQVGAVALHASVASWGLFQVSASVHSSGARENLSCRVGRLERLMG</sequence>
<comment type="caution">
    <text evidence="1">The sequence shown here is derived from an EMBL/GenBank/DDBJ whole genome shotgun (WGS) entry which is preliminary data.</text>
</comment>
<evidence type="ECO:0000313" key="2">
    <source>
        <dbReference type="Proteomes" id="UP000736787"/>
    </source>
</evidence>
<dbReference type="AlphaFoldDB" id="A0A8T1LTP1"/>
<organism evidence="1 2">
    <name type="scientific">Phytophthora cactorum</name>
    <dbReference type="NCBI Taxonomy" id="29920"/>
    <lineage>
        <taxon>Eukaryota</taxon>
        <taxon>Sar</taxon>
        <taxon>Stramenopiles</taxon>
        <taxon>Oomycota</taxon>
        <taxon>Peronosporomycetes</taxon>
        <taxon>Peronosporales</taxon>
        <taxon>Peronosporaceae</taxon>
        <taxon>Phytophthora</taxon>
    </lineage>
</organism>
<dbReference type="Proteomes" id="UP000736787">
    <property type="component" value="Unassembled WGS sequence"/>
</dbReference>
<evidence type="ECO:0000313" key="1">
    <source>
        <dbReference type="EMBL" id="KAG2954374.1"/>
    </source>
</evidence>
<proteinExistence type="predicted"/>